<name>A0A8H7S1Z6_9FUNG</name>
<dbReference type="PROSITE" id="PS00028">
    <property type="entry name" value="ZINC_FINGER_C2H2_1"/>
    <property type="match status" value="1"/>
</dbReference>
<comment type="caution">
    <text evidence="3">The sequence shown here is derived from an EMBL/GenBank/DDBJ whole genome shotgun (WGS) entry which is preliminary data.</text>
</comment>
<feature type="compositionally biased region" description="Polar residues" evidence="1">
    <location>
        <begin position="98"/>
        <end position="107"/>
    </location>
</feature>
<evidence type="ECO:0000313" key="4">
    <source>
        <dbReference type="Proteomes" id="UP000646827"/>
    </source>
</evidence>
<feature type="region of interest" description="Disordered" evidence="1">
    <location>
        <begin position="80"/>
        <end position="107"/>
    </location>
</feature>
<dbReference type="AlphaFoldDB" id="A0A8H7S1Z6"/>
<feature type="domain" description="C2H2-type" evidence="2">
    <location>
        <begin position="52"/>
        <end position="73"/>
    </location>
</feature>
<proteinExistence type="predicted"/>
<reference evidence="3 4" key="1">
    <citation type="submission" date="2020-12" db="EMBL/GenBank/DDBJ databases">
        <title>Metabolic potential, ecology and presence of endohyphal bacteria is reflected in genomic diversity of Mucoromycotina.</title>
        <authorList>
            <person name="Muszewska A."/>
            <person name="Okrasinska A."/>
            <person name="Steczkiewicz K."/>
            <person name="Drgas O."/>
            <person name="Orlowska M."/>
            <person name="Perlinska-Lenart U."/>
            <person name="Aleksandrzak-Piekarczyk T."/>
            <person name="Szatraj K."/>
            <person name="Zielenkiewicz U."/>
            <person name="Pilsyk S."/>
            <person name="Malc E."/>
            <person name="Mieczkowski P."/>
            <person name="Kruszewska J.S."/>
            <person name="Biernat P."/>
            <person name="Pawlowska J."/>
        </authorList>
    </citation>
    <scope>NUCLEOTIDE SEQUENCE [LARGE SCALE GENOMIC DNA]</scope>
    <source>
        <strain evidence="3 4">CBS 142.35</strain>
    </source>
</reference>
<dbReference type="EMBL" id="JAEPRB010000132">
    <property type="protein sequence ID" value="KAG2220698.1"/>
    <property type="molecule type" value="Genomic_DNA"/>
</dbReference>
<organism evidence="3 4">
    <name type="scientific">Circinella minor</name>
    <dbReference type="NCBI Taxonomy" id="1195481"/>
    <lineage>
        <taxon>Eukaryota</taxon>
        <taxon>Fungi</taxon>
        <taxon>Fungi incertae sedis</taxon>
        <taxon>Mucoromycota</taxon>
        <taxon>Mucoromycotina</taxon>
        <taxon>Mucoromycetes</taxon>
        <taxon>Mucorales</taxon>
        <taxon>Lichtheimiaceae</taxon>
        <taxon>Circinella</taxon>
    </lineage>
</organism>
<dbReference type="OrthoDB" id="10652092at2759"/>
<sequence length="107" mass="12643">MTTNESNIYFNNCHLGHWLTYPQSFKRYRRYGNDTYYVKATNIHDVMKHFGCPVCIAHFMKIDDLKTHYYTNHLKSLPEQAQTIQQQQNTNSQDQTNKGHSAKSNEL</sequence>
<dbReference type="InterPro" id="IPR013087">
    <property type="entry name" value="Znf_C2H2_type"/>
</dbReference>
<gene>
    <name evidence="3" type="ORF">INT45_012562</name>
</gene>
<protein>
    <recommendedName>
        <fullName evidence="2">C2H2-type domain-containing protein</fullName>
    </recommendedName>
</protein>
<accession>A0A8H7S1Z6</accession>
<feature type="compositionally biased region" description="Low complexity" evidence="1">
    <location>
        <begin position="80"/>
        <end position="96"/>
    </location>
</feature>
<evidence type="ECO:0000259" key="2">
    <source>
        <dbReference type="PROSITE" id="PS00028"/>
    </source>
</evidence>
<evidence type="ECO:0000313" key="3">
    <source>
        <dbReference type="EMBL" id="KAG2220698.1"/>
    </source>
</evidence>
<dbReference type="Proteomes" id="UP000646827">
    <property type="component" value="Unassembled WGS sequence"/>
</dbReference>
<keyword evidence="4" id="KW-1185">Reference proteome</keyword>
<evidence type="ECO:0000256" key="1">
    <source>
        <dbReference type="SAM" id="MobiDB-lite"/>
    </source>
</evidence>